<keyword evidence="6" id="KW-1199">Hemostasis impairing toxin</keyword>
<evidence type="ECO:0000259" key="8">
    <source>
        <dbReference type="PROSITE" id="PS50279"/>
    </source>
</evidence>
<dbReference type="PROSITE" id="PS50279">
    <property type="entry name" value="BPTI_KUNITZ_2"/>
    <property type="match status" value="1"/>
</dbReference>
<proteinExistence type="evidence at transcript level"/>
<name>A0A0K8RRV6_IXORI</name>
<reference evidence="9" key="1">
    <citation type="submission" date="2012-12" db="EMBL/GenBank/DDBJ databases">
        <title>Identification and characterization of a phenylalanine ammonia-lyase gene family in Isatis indigotica Fort.</title>
        <authorList>
            <person name="Liu Q."/>
            <person name="Chen J."/>
            <person name="Zhou X."/>
            <person name="Di P."/>
            <person name="Xiao Y."/>
            <person name="Xuan H."/>
            <person name="Zhang L."/>
            <person name="Chen W."/>
        </authorList>
    </citation>
    <scope>NUCLEOTIDE SEQUENCE</scope>
    <source>
        <tissue evidence="9">Salivary gland</tissue>
    </source>
</reference>
<evidence type="ECO:0000256" key="4">
    <source>
        <dbReference type="ARBA" id="ARBA00022900"/>
    </source>
</evidence>
<evidence type="ECO:0000256" key="1">
    <source>
        <dbReference type="ARBA" id="ARBA00004613"/>
    </source>
</evidence>
<keyword evidence="7" id="KW-1203">Blood coagulation cascade inhibiting toxin</keyword>
<keyword evidence="6" id="KW-0800">Toxin</keyword>
<feature type="domain" description="BPTI/Kunitz inhibitor" evidence="8">
    <location>
        <begin position="106"/>
        <end position="156"/>
    </location>
</feature>
<dbReference type="GO" id="GO:0004867">
    <property type="term" value="F:serine-type endopeptidase inhibitor activity"/>
    <property type="evidence" value="ECO:0007669"/>
    <property type="project" value="UniProtKB-KW"/>
</dbReference>
<dbReference type="InterPro" id="IPR050098">
    <property type="entry name" value="TFPI/VKTCI-like"/>
</dbReference>
<feature type="non-terminal residue" evidence="9">
    <location>
        <position position="1"/>
    </location>
</feature>
<evidence type="ECO:0000256" key="2">
    <source>
        <dbReference type="ARBA" id="ARBA00022525"/>
    </source>
</evidence>
<evidence type="ECO:0000256" key="3">
    <source>
        <dbReference type="ARBA" id="ARBA00022690"/>
    </source>
</evidence>
<dbReference type="InterPro" id="IPR002223">
    <property type="entry name" value="Kunitz_BPTI"/>
</dbReference>
<evidence type="ECO:0000256" key="6">
    <source>
        <dbReference type="ARBA" id="ARBA00023240"/>
    </source>
</evidence>
<organism evidence="9">
    <name type="scientific">Ixodes ricinus</name>
    <name type="common">Common tick</name>
    <name type="synonym">Acarus ricinus</name>
    <dbReference type="NCBI Taxonomy" id="34613"/>
    <lineage>
        <taxon>Eukaryota</taxon>
        <taxon>Metazoa</taxon>
        <taxon>Ecdysozoa</taxon>
        <taxon>Arthropoda</taxon>
        <taxon>Chelicerata</taxon>
        <taxon>Arachnida</taxon>
        <taxon>Acari</taxon>
        <taxon>Parasitiformes</taxon>
        <taxon>Ixodida</taxon>
        <taxon>Ixodoidea</taxon>
        <taxon>Ixodidae</taxon>
        <taxon>Ixodinae</taxon>
        <taxon>Ixodes</taxon>
    </lineage>
</organism>
<keyword evidence="4" id="KW-0722">Serine protease inhibitor</keyword>
<dbReference type="PANTHER" id="PTHR10083:SF376">
    <property type="entry name" value="SERINE PEPTIDASE INHIBITOR, KUNITZ TYPE, 3"/>
    <property type="match status" value="1"/>
</dbReference>
<dbReference type="AlphaFoldDB" id="A0A0K8RRV6"/>
<dbReference type="PANTHER" id="PTHR10083">
    <property type="entry name" value="KUNITZ-TYPE PROTEASE INHIBITOR-RELATED"/>
    <property type="match status" value="1"/>
</dbReference>
<keyword evidence="2" id="KW-0964">Secreted</keyword>
<protein>
    <submittedName>
        <fullName evidence="9">Putative salivary kunitz domain protein</fullName>
    </submittedName>
</protein>
<evidence type="ECO:0000313" key="9">
    <source>
        <dbReference type="EMBL" id="JAA73369.1"/>
    </source>
</evidence>
<evidence type="ECO:0000256" key="5">
    <source>
        <dbReference type="ARBA" id="ARBA00023157"/>
    </source>
</evidence>
<dbReference type="Gene3D" id="4.10.410.10">
    <property type="entry name" value="Pancreatic trypsin inhibitor Kunitz domain"/>
    <property type="match status" value="2"/>
</dbReference>
<keyword evidence="5" id="KW-1015">Disulfide bond</keyword>
<dbReference type="SMART" id="SM00131">
    <property type="entry name" value="KU"/>
    <property type="match status" value="1"/>
</dbReference>
<keyword evidence="3" id="KW-0646">Protease inhibitor</keyword>
<dbReference type="Pfam" id="PF00014">
    <property type="entry name" value="Kunitz_BPTI"/>
    <property type="match status" value="1"/>
</dbReference>
<comment type="subcellular location">
    <subcellularLocation>
        <location evidence="1">Secreted</location>
    </subcellularLocation>
</comment>
<evidence type="ECO:0000256" key="7">
    <source>
        <dbReference type="ARBA" id="ARBA00034146"/>
    </source>
</evidence>
<accession>A0A0K8RRV6</accession>
<dbReference type="EMBL" id="GADI01000439">
    <property type="protein sequence ID" value="JAA73369.1"/>
    <property type="molecule type" value="mRNA"/>
</dbReference>
<dbReference type="InterPro" id="IPR036880">
    <property type="entry name" value="Kunitz_BPTI_sf"/>
</dbReference>
<sequence>QLLKCNTVVCHPYIFGVAWIAFAGWGTSSSAADVSGMNIYEFEAWVSCLDRDDVKCENQTGTHASYNPNTGFCEERNGTDCGGGENHFENIKECNESCKDAPKPPCSLEEDDGFGRAHIPSYYFDTRTANCTEFIFGGMGGNDNRFETRGECEKKCSGFSLLKKVNVTINTSSP</sequence>
<dbReference type="SUPFAM" id="SSF57362">
    <property type="entry name" value="BPTI-like"/>
    <property type="match status" value="2"/>
</dbReference>
<dbReference type="GO" id="GO:0005615">
    <property type="term" value="C:extracellular space"/>
    <property type="evidence" value="ECO:0007669"/>
    <property type="project" value="TreeGrafter"/>
</dbReference>